<evidence type="ECO:0000256" key="1">
    <source>
        <dbReference type="SAM" id="MobiDB-lite"/>
    </source>
</evidence>
<feature type="region of interest" description="Disordered" evidence="1">
    <location>
        <begin position="26"/>
        <end position="48"/>
    </location>
</feature>
<dbReference type="OrthoDB" id="5379593at2"/>
<protein>
    <recommendedName>
        <fullName evidence="5">Lipoprotein</fullName>
    </recommendedName>
</protein>
<keyword evidence="2" id="KW-0732">Signal</keyword>
<dbReference type="KEGG" id="ome:OLMES_5511"/>
<reference evidence="3 4" key="1">
    <citation type="submission" date="2017-05" db="EMBL/GenBank/DDBJ databases">
        <title>Genomic insights into alkan degradation activity of Oleiphilus messinensis.</title>
        <authorList>
            <person name="Kozyavkin S.A."/>
            <person name="Slesarev A.I."/>
            <person name="Golyshin P.N."/>
            <person name="Korzhenkov A."/>
            <person name="Golyshina O.N."/>
            <person name="Toshchakov S.V."/>
        </authorList>
    </citation>
    <scope>NUCLEOTIDE SEQUENCE [LARGE SCALE GENOMIC DNA]</scope>
    <source>
        <strain evidence="3 4">ME102</strain>
    </source>
</reference>
<dbReference type="AlphaFoldDB" id="A0A1Y0IG77"/>
<proteinExistence type="predicted"/>
<dbReference type="Proteomes" id="UP000196027">
    <property type="component" value="Chromosome"/>
</dbReference>
<dbReference type="EMBL" id="CP021425">
    <property type="protein sequence ID" value="ARU59491.1"/>
    <property type="molecule type" value="Genomic_DNA"/>
</dbReference>
<feature type="chain" id="PRO_5010997793" description="Lipoprotein" evidence="2">
    <location>
        <begin position="25"/>
        <end position="429"/>
    </location>
</feature>
<dbReference type="Gene3D" id="2.130.10.10">
    <property type="entry name" value="YVTN repeat-like/Quinoprotein amine dehydrogenase"/>
    <property type="match status" value="1"/>
</dbReference>
<feature type="signal peptide" evidence="2">
    <location>
        <begin position="1"/>
        <end position="24"/>
    </location>
</feature>
<evidence type="ECO:0008006" key="5">
    <source>
        <dbReference type="Google" id="ProtNLM"/>
    </source>
</evidence>
<keyword evidence="4" id="KW-1185">Reference proteome</keyword>
<dbReference type="PROSITE" id="PS51257">
    <property type="entry name" value="PROKAR_LIPOPROTEIN"/>
    <property type="match status" value="1"/>
</dbReference>
<evidence type="ECO:0000313" key="3">
    <source>
        <dbReference type="EMBL" id="ARU59491.1"/>
    </source>
</evidence>
<gene>
    <name evidence="3" type="ORF">OLMES_5511</name>
</gene>
<dbReference type="RefSeq" id="WP_087464158.1">
    <property type="nucleotide sequence ID" value="NZ_CP021425.1"/>
</dbReference>
<evidence type="ECO:0000256" key="2">
    <source>
        <dbReference type="SAM" id="SignalP"/>
    </source>
</evidence>
<sequence length="429" mass="46380">MKASKFCSQLLPSMVIALSLVGCGSDSDSPTSNNDGNTSVPDDNSSSSEGALYLVKSTSWTTDDGIAMHFVTDSLDENTVFNEADALALEGYLGVALPEGDNPDNAFFVGLNPEPVFQRYVVSDDGEITLDKEIDFTNQGVSNGRNLMRASKIMSPTKGYIVDPNSLQIIIFNPTEMTVTGTISLADLDEPTLPNRWSIFPTTDGDRFVAVITYYEADWSNAAHSKLVIVDSTTDTVTSDTSTECGGVSASAKDAEGNIYFASHDEVALGFHQGDLSFPPCVIRVLSGTNEWDDSYVMNMQNLTNDARLAMATMSGMGNTGYTLILSEAAQAEIDSSTTARSLIRDVWEFHSFDLTDDSATATKVENVLPTISRVQYGTLDHAELGDISWMLRTDQTAAETIIYNSTDPANWSTLTTVPGQMELVGRLK</sequence>
<name>A0A1Y0IG77_9GAMM</name>
<dbReference type="InterPro" id="IPR015943">
    <property type="entry name" value="WD40/YVTN_repeat-like_dom_sf"/>
</dbReference>
<accession>A0A1Y0IG77</accession>
<evidence type="ECO:0000313" key="4">
    <source>
        <dbReference type="Proteomes" id="UP000196027"/>
    </source>
</evidence>
<organism evidence="3 4">
    <name type="scientific">Oleiphilus messinensis</name>
    <dbReference type="NCBI Taxonomy" id="141451"/>
    <lineage>
        <taxon>Bacteria</taxon>
        <taxon>Pseudomonadati</taxon>
        <taxon>Pseudomonadota</taxon>
        <taxon>Gammaproteobacteria</taxon>
        <taxon>Oceanospirillales</taxon>
        <taxon>Oleiphilaceae</taxon>
        <taxon>Oleiphilus</taxon>
    </lineage>
</organism>